<dbReference type="Gene3D" id="3.40.50.1820">
    <property type="entry name" value="alpha/beta hydrolase"/>
    <property type="match status" value="1"/>
</dbReference>
<dbReference type="Proteomes" id="UP000183788">
    <property type="component" value="Unassembled WGS sequence"/>
</dbReference>
<accession>A0A1K1S4I1</accession>
<dbReference type="GO" id="GO:0016787">
    <property type="term" value="F:hydrolase activity"/>
    <property type="evidence" value="ECO:0007669"/>
    <property type="project" value="UniProtKB-KW"/>
</dbReference>
<dbReference type="EMBL" id="FPIZ01000017">
    <property type="protein sequence ID" value="SFW78975.1"/>
    <property type="molecule type" value="Genomic_DNA"/>
</dbReference>
<keyword evidence="2" id="KW-0378">Hydrolase</keyword>
<reference evidence="4 5" key="1">
    <citation type="submission" date="2016-11" db="EMBL/GenBank/DDBJ databases">
        <authorList>
            <person name="Jaros S."/>
            <person name="Januszkiewicz K."/>
            <person name="Wedrychowicz H."/>
        </authorList>
    </citation>
    <scope>NUCLEOTIDE SEQUENCE [LARGE SCALE GENOMIC DNA]</scope>
    <source>
        <strain evidence="4 5">DSM 784</strain>
    </source>
</reference>
<dbReference type="PANTHER" id="PTHR10655">
    <property type="entry name" value="LYSOPHOSPHOLIPASE-RELATED"/>
    <property type="match status" value="1"/>
</dbReference>
<evidence type="ECO:0000313" key="5">
    <source>
        <dbReference type="Proteomes" id="UP000183788"/>
    </source>
</evidence>
<evidence type="ECO:0000256" key="1">
    <source>
        <dbReference type="ARBA" id="ARBA00006499"/>
    </source>
</evidence>
<dbReference type="SUPFAM" id="SSF53474">
    <property type="entry name" value="alpha/beta-Hydrolases"/>
    <property type="match status" value="1"/>
</dbReference>
<comment type="similarity">
    <text evidence="1">Belongs to the AB hydrolase superfamily. AB hydrolase 2 family.</text>
</comment>
<dbReference type="AlphaFoldDB" id="A0A1K1S4I1"/>
<evidence type="ECO:0000313" key="4">
    <source>
        <dbReference type="EMBL" id="SFW78975.1"/>
    </source>
</evidence>
<evidence type="ECO:0000256" key="2">
    <source>
        <dbReference type="ARBA" id="ARBA00022801"/>
    </source>
</evidence>
<dbReference type="InterPro" id="IPR050565">
    <property type="entry name" value="LYPA1-2/EST-like"/>
</dbReference>
<dbReference type="InterPro" id="IPR029058">
    <property type="entry name" value="AB_hydrolase_fold"/>
</dbReference>
<proteinExistence type="inferred from homology"/>
<evidence type="ECO:0000259" key="3">
    <source>
        <dbReference type="Pfam" id="PF02230"/>
    </source>
</evidence>
<organism evidence="4 5">
    <name type="scientific">Chitinophaga sancti</name>
    <dbReference type="NCBI Taxonomy" id="1004"/>
    <lineage>
        <taxon>Bacteria</taxon>
        <taxon>Pseudomonadati</taxon>
        <taxon>Bacteroidota</taxon>
        <taxon>Chitinophagia</taxon>
        <taxon>Chitinophagales</taxon>
        <taxon>Chitinophagaceae</taxon>
        <taxon>Chitinophaga</taxon>
    </lineage>
</organism>
<dbReference type="PANTHER" id="PTHR10655:SF17">
    <property type="entry name" value="LYSOPHOSPHOLIPASE-LIKE PROTEIN 1"/>
    <property type="match status" value="1"/>
</dbReference>
<protein>
    <submittedName>
        <fullName evidence="4">Phospholipase/carboxylesterase</fullName>
    </submittedName>
</protein>
<name>A0A1K1S4I1_9BACT</name>
<feature type="domain" description="Phospholipase/carboxylesterase/thioesterase" evidence="3">
    <location>
        <begin position="31"/>
        <end position="224"/>
    </location>
</feature>
<gene>
    <name evidence="4" type="ORF">SAMN05661012_04695</name>
</gene>
<dbReference type="OrthoDB" id="9795555at2"/>
<dbReference type="InterPro" id="IPR003140">
    <property type="entry name" value="PLipase/COase/thioEstase"/>
</dbReference>
<sequence>MPLYYFVMALLPFFKQVNSMEYLIQEPLVKTAKKKALILMHGVGSNEKDLFSLVSYLPKDYYIICPQGHFALGGGRYAWYNVDFSSGKPVYSMQQEKESRELIRQFVGEMKAKYQLDEVYLGGFSQGGIMSYTVGLSDPKLVKGIVILSSRLLEEVKPLLAKQAPALQVFVSHGTQDGTLGIHYAREAKLFLEGMQVNLSYHEYAMGHQINQQVLADLNKWLSAQE</sequence>
<dbReference type="STRING" id="1004.SAMN05661012_04695"/>
<dbReference type="Pfam" id="PF02230">
    <property type="entry name" value="Abhydrolase_2"/>
    <property type="match status" value="1"/>
</dbReference>